<accession>A0AA37FW96</accession>
<evidence type="ECO:0000313" key="2">
    <source>
        <dbReference type="Proteomes" id="UP000886934"/>
    </source>
</evidence>
<gene>
    <name evidence="1" type="ORF">KAM351_32690</name>
</gene>
<protein>
    <submittedName>
        <fullName evidence="1">Uncharacterized protein</fullName>
    </submittedName>
</protein>
<evidence type="ECO:0000313" key="1">
    <source>
        <dbReference type="EMBL" id="GJA64658.1"/>
    </source>
</evidence>
<organism evidence="1 2">
    <name type="scientific">Aeromonas caviae</name>
    <name type="common">Aeromonas punctata</name>
    <dbReference type="NCBI Taxonomy" id="648"/>
    <lineage>
        <taxon>Bacteria</taxon>
        <taxon>Pseudomonadati</taxon>
        <taxon>Pseudomonadota</taxon>
        <taxon>Gammaproteobacteria</taxon>
        <taxon>Aeromonadales</taxon>
        <taxon>Aeromonadaceae</taxon>
        <taxon>Aeromonas</taxon>
    </lineage>
</organism>
<dbReference type="Proteomes" id="UP000886934">
    <property type="component" value="Unassembled WGS sequence"/>
</dbReference>
<name>A0AA37FW96_AERCA</name>
<dbReference type="EMBL" id="BPNN01000057">
    <property type="protein sequence ID" value="GJA64658.1"/>
    <property type="molecule type" value="Genomic_DNA"/>
</dbReference>
<comment type="caution">
    <text evidence="1">The sequence shown here is derived from an EMBL/GenBank/DDBJ whole genome shotgun (WGS) entry which is preliminary data.</text>
</comment>
<reference evidence="1" key="1">
    <citation type="submission" date="2021-07" db="EMBL/GenBank/DDBJ databases">
        <title>Draft genome sequence of carbapenem-resistant Aeromonas spp. in Japan.</title>
        <authorList>
            <person name="Maehana S."/>
            <person name="Suzuki M."/>
            <person name="Kitasato H."/>
        </authorList>
    </citation>
    <scope>NUCLEOTIDE SEQUENCE</scope>
    <source>
        <strain evidence="1">KAM351</strain>
    </source>
</reference>
<sequence>MKFSVQSLDVPVLMEDMVLMDSKRDRLSQLQSAVDDLIAVLHYGDGWALLMGDNALGVYPSWRVPQDSKLFKFMPEHTYINGAPVCTGPVLLVHDDGTNFGGFTEKQLMYRIFSYNQLK</sequence>
<dbReference type="AlphaFoldDB" id="A0AA37FW96"/>
<proteinExistence type="predicted"/>